<evidence type="ECO:0000313" key="1">
    <source>
        <dbReference type="EMBL" id="KAG8464327.1"/>
    </source>
</evidence>
<sequence>MVLVARAPKRAFAKMSEAYAAWVARSEQKWAASRAKLVEDFNDHSARFREIGQTIREEGMETGLPSELIPRDGRFAAPSTPGVIDLVTPEPRDFSPSGIFKGRITLLGVSASAHGREFVSKIVEPIIEDGGVDTGARQVVELSLIDNGPLTWLVKPILLPSVRAAIPAERRRHFLCLFGDSLAVRNALRVHNRFAGFVYIVDRTGMVAWHAAGHRKTSVSETDVGLVRRLLEEAASEKRAK</sequence>
<dbReference type="PANTHER" id="PTHR28106">
    <property type="entry name" value="MITOCHONDRIAL ATPASE COMPLEX SUBUNIT ATP10"/>
    <property type="match status" value="1"/>
</dbReference>
<protein>
    <recommendedName>
        <fullName evidence="3">Mitochondrial ATPase complex subunit ATP10</fullName>
    </recommendedName>
</protein>
<name>A0A8J5XMA0_DIALT</name>
<reference evidence="1" key="1">
    <citation type="submission" date="2021-05" db="EMBL/GenBank/DDBJ databases">
        <title>The genome of the haptophyte Pavlova lutheri (Diacronema luteri, Pavlovales) - a model for lipid biosynthesis in eukaryotic algae.</title>
        <authorList>
            <person name="Hulatt C.J."/>
            <person name="Posewitz M.C."/>
        </authorList>
    </citation>
    <scope>NUCLEOTIDE SEQUENCE</scope>
    <source>
        <strain evidence="1">NIVA-4/92</strain>
    </source>
</reference>
<dbReference type="GO" id="GO:0005743">
    <property type="term" value="C:mitochondrial inner membrane"/>
    <property type="evidence" value="ECO:0007669"/>
    <property type="project" value="TreeGrafter"/>
</dbReference>
<gene>
    <name evidence="1" type="ORF">KFE25_003390</name>
</gene>
<dbReference type="OrthoDB" id="17089at2759"/>
<dbReference type="EMBL" id="JAGTXO010000013">
    <property type="protein sequence ID" value="KAG8464327.1"/>
    <property type="molecule type" value="Genomic_DNA"/>
</dbReference>
<dbReference type="InterPro" id="IPR007849">
    <property type="entry name" value="ATP10"/>
</dbReference>
<dbReference type="Pfam" id="PF05176">
    <property type="entry name" value="ATP-synt_10"/>
    <property type="match status" value="1"/>
</dbReference>
<dbReference type="AlphaFoldDB" id="A0A8J5XMA0"/>
<accession>A0A8J5XMA0</accession>
<dbReference type="GO" id="GO:0033615">
    <property type="term" value="P:mitochondrial proton-transporting ATP synthase complex assembly"/>
    <property type="evidence" value="ECO:0007669"/>
    <property type="project" value="TreeGrafter"/>
</dbReference>
<evidence type="ECO:0000313" key="2">
    <source>
        <dbReference type="Proteomes" id="UP000751190"/>
    </source>
</evidence>
<keyword evidence="2" id="KW-1185">Reference proteome</keyword>
<dbReference type="OMA" id="KNDAWRE"/>
<dbReference type="PANTHER" id="PTHR28106:SF1">
    <property type="entry name" value="MITOCHONDRIAL ATPASE COMPLEX SUBUNIT ATP10"/>
    <property type="match status" value="1"/>
</dbReference>
<organism evidence="1 2">
    <name type="scientific">Diacronema lutheri</name>
    <name type="common">Unicellular marine alga</name>
    <name type="synonym">Monochrysis lutheri</name>
    <dbReference type="NCBI Taxonomy" id="2081491"/>
    <lineage>
        <taxon>Eukaryota</taxon>
        <taxon>Haptista</taxon>
        <taxon>Haptophyta</taxon>
        <taxon>Pavlovophyceae</taxon>
        <taxon>Pavlovales</taxon>
        <taxon>Pavlovaceae</taxon>
        <taxon>Diacronema</taxon>
    </lineage>
</organism>
<evidence type="ECO:0008006" key="3">
    <source>
        <dbReference type="Google" id="ProtNLM"/>
    </source>
</evidence>
<proteinExistence type="predicted"/>
<comment type="caution">
    <text evidence="1">The sequence shown here is derived from an EMBL/GenBank/DDBJ whole genome shotgun (WGS) entry which is preliminary data.</text>
</comment>
<dbReference type="Proteomes" id="UP000751190">
    <property type="component" value="Unassembled WGS sequence"/>
</dbReference>